<dbReference type="EMBL" id="JACXAE010000133">
    <property type="protein sequence ID" value="MBD2778687.1"/>
    <property type="molecule type" value="Genomic_DNA"/>
</dbReference>
<comment type="caution">
    <text evidence="1">The sequence shown here is derived from an EMBL/GenBank/DDBJ whole genome shotgun (WGS) entry which is preliminary data.</text>
</comment>
<evidence type="ECO:0000313" key="1">
    <source>
        <dbReference type="EMBL" id="MBD2778687.1"/>
    </source>
</evidence>
<dbReference type="AlphaFoldDB" id="A0A8J6XZ38"/>
<dbReference type="RefSeq" id="WP_190838683.1">
    <property type="nucleotide sequence ID" value="NZ_CAWPPI010000133.1"/>
</dbReference>
<evidence type="ECO:0000313" key="2">
    <source>
        <dbReference type="Proteomes" id="UP000629098"/>
    </source>
</evidence>
<reference evidence="1" key="1">
    <citation type="submission" date="2020-09" db="EMBL/GenBank/DDBJ databases">
        <title>Iningainema tapete sp. nov. (Scytonemataceae, Cyanobacteria) from greenhouses in central Florida (USA) produces two types of nodularin with biosynthetic potential for microcystin-LR and anabaenopeptins.</title>
        <authorList>
            <person name="Berthold D.E."/>
            <person name="Lefler F.W."/>
            <person name="Huang I.-S."/>
            <person name="Abdulla H."/>
            <person name="Zimba P.V."/>
            <person name="Laughinghouse H.D. IV."/>
        </authorList>
    </citation>
    <scope>NUCLEOTIDE SEQUENCE</scope>
    <source>
        <strain evidence="1">BLCCT55</strain>
    </source>
</reference>
<accession>A0A8J6XZ38</accession>
<dbReference type="Proteomes" id="UP000629098">
    <property type="component" value="Unassembled WGS sequence"/>
</dbReference>
<organism evidence="1 2">
    <name type="scientific">Iningainema tapete BLCC-T55</name>
    <dbReference type="NCBI Taxonomy" id="2748662"/>
    <lineage>
        <taxon>Bacteria</taxon>
        <taxon>Bacillati</taxon>
        <taxon>Cyanobacteriota</taxon>
        <taxon>Cyanophyceae</taxon>
        <taxon>Nostocales</taxon>
        <taxon>Scytonemataceae</taxon>
        <taxon>Iningainema tapete</taxon>
    </lineage>
</organism>
<sequence>MQIKDMTVDELRDLIKYTVEEALEEFLGDPDEGKEVREEVKQRLLESLKRTQAGERGIPAQEVYKKLGINPQ</sequence>
<protein>
    <submittedName>
        <fullName evidence="1">Uncharacterized protein</fullName>
    </submittedName>
</protein>
<proteinExistence type="predicted"/>
<gene>
    <name evidence="1" type="ORF">ICL16_43245</name>
</gene>
<name>A0A8J6XZ38_9CYAN</name>
<keyword evidence="2" id="KW-1185">Reference proteome</keyword>